<dbReference type="InterPro" id="IPR022210">
    <property type="entry name" value="TF_GCR1-like"/>
</dbReference>
<dbReference type="EMBL" id="JAGRRH010000004">
    <property type="protein sequence ID" value="KAG7370542.1"/>
    <property type="molecule type" value="Genomic_DNA"/>
</dbReference>
<dbReference type="AlphaFoldDB" id="A0A9K3Q404"/>
<accession>A0A9K3Q404</accession>
<reference evidence="3" key="1">
    <citation type="journal article" date="2021" name="Sci. Rep.">
        <title>Diploid genomic architecture of Nitzschia inconspicua, an elite biomass production diatom.</title>
        <authorList>
            <person name="Oliver A."/>
            <person name="Podell S."/>
            <person name="Pinowska A."/>
            <person name="Traller J.C."/>
            <person name="Smith S.R."/>
            <person name="McClure R."/>
            <person name="Beliaev A."/>
            <person name="Bohutskyi P."/>
            <person name="Hill E.A."/>
            <person name="Rabines A."/>
            <person name="Zheng H."/>
            <person name="Allen L.Z."/>
            <person name="Kuo A."/>
            <person name="Grigoriev I.V."/>
            <person name="Allen A.E."/>
            <person name="Hazlebeck D."/>
            <person name="Allen E.E."/>
        </authorList>
    </citation>
    <scope>NUCLEOTIDE SEQUENCE</scope>
    <source>
        <strain evidence="3">Hildebrandi</strain>
    </source>
</reference>
<feature type="region of interest" description="Disordered" evidence="1">
    <location>
        <begin position="154"/>
        <end position="189"/>
    </location>
</feature>
<evidence type="ECO:0000256" key="1">
    <source>
        <dbReference type="SAM" id="MobiDB-lite"/>
    </source>
</evidence>
<feature type="region of interest" description="Disordered" evidence="1">
    <location>
        <begin position="526"/>
        <end position="555"/>
    </location>
</feature>
<sequence>MHPKHASIYNMYCEWHGISPFADPQGGVVGRNKTHGNKWRNEFNPNHYSRTSRIMKAVDHIISSDNLTWQNAVARLEPLYDRSGKSLSKMVELLVDEGLLTKAIVVRKNDSCFRMASSTRRKDVTTTTTTEEGFAFSFCHSDVATILNGPMRRKQTLYQQQSQEKDDNEDDKDSAMNVSQQQHVARAMEKQNSVPIQIDSVENLVDLTLLCDDALFLDTASSKIRLKETFLYHRHHCVVRDNVSHDDLLSLLVNQVRRAEERQDDYLESLVTVATLLALNVLESTLQQVALTASNNQRRKSSGAALLKDTLQKLNHRIEGIPSHLATICSLLLLPHDDGLNFRNLVWHGFVPSVPRPWFSLVVTLTDELHQIVVSREDTSHNESVNRTAKAEPLKAVSALIDLRAYPHFEKLLTGENLVNDASSDQILEWVRNVTLSSRHVALCRLALEWMHPSTYTSIAPNRPATICAVLSVVLEHCLRLEWCRANRRPDDMVARPGAFYVTLDGHGQRHIHDLILHPYVLNEDRGDHESPQQRNRLIRNDDFHQSNDTEGSHSMDASTISLLMDLYCSPYGPNIRSAAAHGQWNMHFAQEWNNHKKMSSNNNSLEARKLWDMAYSIYHAMVRISSERLHEETDCTSLLRHAEQYCSVFTYVGHMRQSIRRTKQAWKRIEGIIVDMGRISMEYATVGSSSAGQACIQVEFFDDFDPHEIEERLAVKIGGNGSTSLEREHELNRRLSFSGGTMNLLDDVAAALEAYHDRLTSAVDSLGDDSGASNRSHSTATKRKQKTALRLVTAKGPILSFFKFVHFVALSSLHAYLSDTVQGEDNYEISISPDLVRRTSMTLSTVDTFIDSNLDRAIQAIKDYTASKAFKGFLRSKRKA</sequence>
<proteinExistence type="predicted"/>
<dbReference type="Proteomes" id="UP000693970">
    <property type="component" value="Unassembled WGS sequence"/>
</dbReference>
<evidence type="ECO:0000259" key="2">
    <source>
        <dbReference type="Pfam" id="PF12550"/>
    </source>
</evidence>
<feature type="compositionally biased region" description="Basic and acidic residues" evidence="1">
    <location>
        <begin position="539"/>
        <end position="554"/>
    </location>
</feature>
<comment type="caution">
    <text evidence="3">The sequence shown here is derived from an EMBL/GenBank/DDBJ whole genome shotgun (WGS) entry which is preliminary data.</text>
</comment>
<dbReference type="Pfam" id="PF12550">
    <property type="entry name" value="GCR1_C"/>
    <property type="match status" value="1"/>
</dbReference>
<dbReference type="PANTHER" id="PTHR31701">
    <property type="entry name" value="ENDOPLASMIC RETICULUM MEMBRANE-ASSOCIATED RNA DEGRADATION PROTEIN"/>
    <property type="match status" value="1"/>
</dbReference>
<reference evidence="3" key="2">
    <citation type="submission" date="2021-04" db="EMBL/GenBank/DDBJ databases">
        <authorList>
            <person name="Podell S."/>
        </authorList>
    </citation>
    <scope>NUCLEOTIDE SEQUENCE</scope>
    <source>
        <strain evidence="3">Hildebrandi</strain>
    </source>
</reference>
<dbReference type="OrthoDB" id="55379at2759"/>
<keyword evidence="4" id="KW-1185">Reference proteome</keyword>
<feature type="domain" description="Transcription activator GCR1-like" evidence="2">
    <location>
        <begin position="1"/>
        <end position="77"/>
    </location>
</feature>
<name>A0A9K3Q404_9STRA</name>
<gene>
    <name evidence="3" type="ORF">IV203_019112</name>
</gene>
<evidence type="ECO:0000313" key="4">
    <source>
        <dbReference type="Proteomes" id="UP000693970"/>
    </source>
</evidence>
<evidence type="ECO:0000313" key="3">
    <source>
        <dbReference type="EMBL" id="KAG7370542.1"/>
    </source>
</evidence>
<protein>
    <recommendedName>
        <fullName evidence="2">Transcription activator GCR1-like domain-containing protein</fullName>
    </recommendedName>
</protein>
<organism evidence="3 4">
    <name type="scientific">Nitzschia inconspicua</name>
    <dbReference type="NCBI Taxonomy" id="303405"/>
    <lineage>
        <taxon>Eukaryota</taxon>
        <taxon>Sar</taxon>
        <taxon>Stramenopiles</taxon>
        <taxon>Ochrophyta</taxon>
        <taxon>Bacillariophyta</taxon>
        <taxon>Bacillariophyceae</taxon>
        <taxon>Bacillariophycidae</taxon>
        <taxon>Bacillariales</taxon>
        <taxon>Bacillariaceae</taxon>
        <taxon>Nitzschia</taxon>
    </lineage>
</organism>
<dbReference type="PANTHER" id="PTHR31701:SF2">
    <property type="entry name" value="ENDOPLASMIC RETICULUM MEMBRANE-ASSOCIATED RNA DEGRADATION PROTEIN"/>
    <property type="match status" value="1"/>
</dbReference>
<dbReference type="InterPro" id="IPR039635">
    <property type="entry name" value="ERMARD"/>
</dbReference>